<protein>
    <recommendedName>
        <fullName evidence="1">uroporphyrinogen-III C-methyltransferase</fullName>
        <ecNumber evidence="1">2.1.1.107</ecNumber>
    </recommendedName>
</protein>
<keyword evidence="4" id="KW-0949">S-adenosyl-L-methionine</keyword>
<name>A0ABT9WTB9_9BACI</name>
<evidence type="ECO:0000256" key="3">
    <source>
        <dbReference type="ARBA" id="ARBA00022679"/>
    </source>
</evidence>
<gene>
    <name evidence="8" type="ORF">J2S08_002371</name>
</gene>
<keyword evidence="9" id="KW-1185">Reference proteome</keyword>
<dbReference type="InterPro" id="IPR035996">
    <property type="entry name" value="4pyrrol_Methylase_sf"/>
</dbReference>
<dbReference type="GO" id="GO:0004851">
    <property type="term" value="F:uroporphyrin-III C-methyltransferase activity"/>
    <property type="evidence" value="ECO:0007669"/>
    <property type="project" value="UniProtKB-EC"/>
</dbReference>
<dbReference type="CDD" id="cd11642">
    <property type="entry name" value="SUMT"/>
    <property type="match status" value="1"/>
</dbReference>
<evidence type="ECO:0000256" key="6">
    <source>
        <dbReference type="RuleBase" id="RU003960"/>
    </source>
</evidence>
<evidence type="ECO:0000313" key="9">
    <source>
        <dbReference type="Proteomes" id="UP001223586"/>
    </source>
</evidence>
<dbReference type="PROSITE" id="PS00840">
    <property type="entry name" value="SUMT_2"/>
    <property type="match status" value="1"/>
</dbReference>
<evidence type="ECO:0000256" key="1">
    <source>
        <dbReference type="ARBA" id="ARBA00012162"/>
    </source>
</evidence>
<dbReference type="Proteomes" id="UP001223586">
    <property type="component" value="Unassembled WGS sequence"/>
</dbReference>
<evidence type="ECO:0000256" key="2">
    <source>
        <dbReference type="ARBA" id="ARBA00022603"/>
    </source>
</evidence>
<feature type="domain" description="Tetrapyrrole methylase" evidence="7">
    <location>
        <begin position="3"/>
        <end position="213"/>
    </location>
</feature>
<dbReference type="RefSeq" id="WP_307229740.1">
    <property type="nucleotide sequence ID" value="NZ_JAUSTT010000013.1"/>
</dbReference>
<dbReference type="EC" id="2.1.1.107" evidence="1"/>
<comment type="similarity">
    <text evidence="6">Belongs to the precorrin methyltransferase family.</text>
</comment>
<dbReference type="PANTHER" id="PTHR45790:SF3">
    <property type="entry name" value="S-ADENOSYL-L-METHIONINE-DEPENDENT UROPORPHYRINOGEN III METHYLTRANSFERASE, CHLOROPLASTIC"/>
    <property type="match status" value="1"/>
</dbReference>
<dbReference type="PROSITE" id="PS00839">
    <property type="entry name" value="SUMT_1"/>
    <property type="match status" value="1"/>
</dbReference>
<dbReference type="InterPro" id="IPR003043">
    <property type="entry name" value="Uropor_MeTrfase_CS"/>
</dbReference>
<dbReference type="InterPro" id="IPR014776">
    <property type="entry name" value="4pyrrole_Mease_sub2"/>
</dbReference>
<evidence type="ECO:0000313" key="8">
    <source>
        <dbReference type="EMBL" id="MDQ0176527.1"/>
    </source>
</evidence>
<evidence type="ECO:0000259" key="7">
    <source>
        <dbReference type="Pfam" id="PF00590"/>
    </source>
</evidence>
<dbReference type="SUPFAM" id="SSF53790">
    <property type="entry name" value="Tetrapyrrole methylase"/>
    <property type="match status" value="1"/>
</dbReference>
<evidence type="ECO:0000256" key="5">
    <source>
        <dbReference type="ARBA" id="ARBA00023244"/>
    </source>
</evidence>
<dbReference type="EMBL" id="JAUSTT010000013">
    <property type="protein sequence ID" value="MDQ0176527.1"/>
    <property type="molecule type" value="Genomic_DNA"/>
</dbReference>
<dbReference type="Gene3D" id="3.30.950.10">
    <property type="entry name" value="Methyltransferase, Cobalt-precorrin-4 Transmethylase, Domain 2"/>
    <property type="match status" value="1"/>
</dbReference>
<organism evidence="8 9">
    <name type="scientific">Bacillus chungangensis</name>
    <dbReference type="NCBI Taxonomy" id="587633"/>
    <lineage>
        <taxon>Bacteria</taxon>
        <taxon>Bacillati</taxon>
        <taxon>Bacillota</taxon>
        <taxon>Bacilli</taxon>
        <taxon>Bacillales</taxon>
        <taxon>Bacillaceae</taxon>
        <taxon>Bacillus</taxon>
    </lineage>
</organism>
<dbReference type="InterPro" id="IPR014777">
    <property type="entry name" value="4pyrrole_Mease_sub1"/>
</dbReference>
<dbReference type="InterPro" id="IPR000878">
    <property type="entry name" value="4pyrrol_Mease"/>
</dbReference>
<dbReference type="NCBIfam" id="NF004790">
    <property type="entry name" value="PRK06136.1"/>
    <property type="match status" value="1"/>
</dbReference>
<keyword evidence="3 6" id="KW-0808">Transferase</keyword>
<dbReference type="NCBIfam" id="TIGR01469">
    <property type="entry name" value="cobA_cysG_Cterm"/>
    <property type="match status" value="1"/>
</dbReference>
<keyword evidence="2 6" id="KW-0489">Methyltransferase</keyword>
<dbReference type="InterPro" id="IPR006366">
    <property type="entry name" value="CobA/CysG_C"/>
</dbReference>
<keyword evidence="5" id="KW-0627">Porphyrin biosynthesis</keyword>
<evidence type="ECO:0000256" key="4">
    <source>
        <dbReference type="ARBA" id="ARBA00022691"/>
    </source>
</evidence>
<dbReference type="InterPro" id="IPR050161">
    <property type="entry name" value="Siro_Cobalamin_biosynth"/>
</dbReference>
<proteinExistence type="inferred from homology"/>
<dbReference type="GO" id="GO:0032259">
    <property type="term" value="P:methylation"/>
    <property type="evidence" value="ECO:0007669"/>
    <property type="project" value="UniProtKB-KW"/>
</dbReference>
<dbReference type="Gene3D" id="3.40.1010.10">
    <property type="entry name" value="Cobalt-precorrin-4 Transmethylase, Domain 1"/>
    <property type="match status" value="1"/>
</dbReference>
<dbReference type="Pfam" id="PF00590">
    <property type="entry name" value="TP_methylase"/>
    <property type="match status" value="1"/>
</dbReference>
<reference evidence="8 9" key="1">
    <citation type="submission" date="2023-07" db="EMBL/GenBank/DDBJ databases">
        <title>Genomic Encyclopedia of Type Strains, Phase IV (KMG-IV): sequencing the most valuable type-strain genomes for metagenomic binning, comparative biology and taxonomic classification.</title>
        <authorList>
            <person name="Goeker M."/>
        </authorList>
    </citation>
    <scope>NUCLEOTIDE SEQUENCE [LARGE SCALE GENOMIC DNA]</scope>
    <source>
        <strain evidence="8 9">DSM 23837</strain>
    </source>
</reference>
<accession>A0ABT9WTB9</accession>
<dbReference type="PANTHER" id="PTHR45790">
    <property type="entry name" value="SIROHEME SYNTHASE-RELATED"/>
    <property type="match status" value="1"/>
</dbReference>
<comment type="caution">
    <text evidence="8">The sequence shown here is derived from an EMBL/GenBank/DDBJ whole genome shotgun (WGS) entry which is preliminary data.</text>
</comment>
<sequence length="266" mass="29246">MGKVYLVGAGPGDVDLITVKGMKCIQRADVILYDRLINQQLLSYAKQEADLIYCGKLPSYHSMKQETINRFLVKHAQQGKVVVRLKGGDPFIFGRGGEEAVFLAKHGISFEIVPGITSGIAAPAYAGIPVTHRALSSTFAFVTGHRQHNKEDRICWESLAKGIDTLAIYMGVGNLPYICDQLIKYGRSKSTPAAIVHWGTTNNQQTMTGTLHSIVEIARESHIQNPSIIIIGEVVKLRDSIQWFEQAITKESRNTYQESCSIIGGG</sequence>